<keyword evidence="2" id="KW-1185">Reference proteome</keyword>
<gene>
    <name evidence="1" type="ORF">CSSPJE1EN2_LOCUS14932</name>
</gene>
<dbReference type="Proteomes" id="UP001497522">
    <property type="component" value="Chromosome 2"/>
</dbReference>
<reference evidence="1 2" key="1">
    <citation type="submission" date="2024-03" db="EMBL/GenBank/DDBJ databases">
        <authorList>
            <consortium name="ELIXIR-Norway"/>
            <consortium name="Elixir Norway"/>
        </authorList>
    </citation>
    <scope>NUCLEOTIDE SEQUENCE [LARGE SCALE GENOMIC DNA]</scope>
</reference>
<evidence type="ECO:0008006" key="3">
    <source>
        <dbReference type="Google" id="ProtNLM"/>
    </source>
</evidence>
<name>A0ABP1BAT9_9BRYO</name>
<sequence length="102" mass="10865">MTSCPLQSRVTSNMDLKGQLIQGVIVATCFSTFVAAHHAPEPPSSSPASSTSFCSRPLASTLWGGTFAFFSLTADAWPGAKALTSFHAEHSFSVKVDRLAFR</sequence>
<protein>
    <recommendedName>
        <fullName evidence="3">Secreted protein</fullName>
    </recommendedName>
</protein>
<proteinExistence type="predicted"/>
<dbReference type="EMBL" id="OZ023703">
    <property type="protein sequence ID" value="CAK9872335.1"/>
    <property type="molecule type" value="Genomic_DNA"/>
</dbReference>
<accession>A0ABP1BAT9</accession>
<evidence type="ECO:0000313" key="1">
    <source>
        <dbReference type="EMBL" id="CAK9872335.1"/>
    </source>
</evidence>
<evidence type="ECO:0000313" key="2">
    <source>
        <dbReference type="Proteomes" id="UP001497522"/>
    </source>
</evidence>
<organism evidence="1 2">
    <name type="scientific">Sphagnum jensenii</name>
    <dbReference type="NCBI Taxonomy" id="128206"/>
    <lineage>
        <taxon>Eukaryota</taxon>
        <taxon>Viridiplantae</taxon>
        <taxon>Streptophyta</taxon>
        <taxon>Embryophyta</taxon>
        <taxon>Bryophyta</taxon>
        <taxon>Sphagnophytina</taxon>
        <taxon>Sphagnopsida</taxon>
        <taxon>Sphagnales</taxon>
        <taxon>Sphagnaceae</taxon>
        <taxon>Sphagnum</taxon>
    </lineage>
</organism>